<evidence type="ECO:0000313" key="2">
    <source>
        <dbReference type="EMBL" id="TGE00825.1"/>
    </source>
</evidence>
<keyword evidence="3" id="KW-1185">Reference proteome</keyword>
<reference evidence="2 3" key="1">
    <citation type="submission" date="2019-04" db="EMBL/GenBank/DDBJ databases">
        <authorList>
            <person name="Feng G."/>
            <person name="Zhu H."/>
        </authorList>
    </citation>
    <scope>NUCLEOTIDE SEQUENCE [LARGE SCALE GENOMIC DNA]</scope>
    <source>
        <strain evidence="2 3">6HR-1</strain>
    </source>
</reference>
<organism evidence="2 3">
    <name type="scientific">Methylobacterium nonmethylotrophicum</name>
    <dbReference type="NCBI Taxonomy" id="1141884"/>
    <lineage>
        <taxon>Bacteria</taxon>
        <taxon>Pseudomonadati</taxon>
        <taxon>Pseudomonadota</taxon>
        <taxon>Alphaproteobacteria</taxon>
        <taxon>Hyphomicrobiales</taxon>
        <taxon>Methylobacteriaceae</taxon>
        <taxon>Methylobacterium</taxon>
    </lineage>
</organism>
<evidence type="ECO:0000256" key="1">
    <source>
        <dbReference type="SAM" id="MobiDB-lite"/>
    </source>
</evidence>
<accession>A0A4Z0NUF6</accession>
<comment type="caution">
    <text evidence="2">The sequence shown here is derived from an EMBL/GenBank/DDBJ whole genome shotgun (WGS) entry which is preliminary data.</text>
</comment>
<feature type="region of interest" description="Disordered" evidence="1">
    <location>
        <begin position="32"/>
        <end position="70"/>
    </location>
</feature>
<dbReference type="EMBL" id="SRLB01000005">
    <property type="protein sequence ID" value="TGE00825.1"/>
    <property type="molecule type" value="Genomic_DNA"/>
</dbReference>
<gene>
    <name evidence="2" type="ORF">EU555_08795</name>
</gene>
<dbReference type="RefSeq" id="WP_135414289.1">
    <property type="nucleotide sequence ID" value="NZ_SRLB01000005.1"/>
</dbReference>
<evidence type="ECO:0000313" key="3">
    <source>
        <dbReference type="Proteomes" id="UP000297535"/>
    </source>
</evidence>
<feature type="compositionally biased region" description="Basic and acidic residues" evidence="1">
    <location>
        <begin position="59"/>
        <end position="70"/>
    </location>
</feature>
<name>A0A4Z0NUF6_9HYPH</name>
<protein>
    <submittedName>
        <fullName evidence="2">Uncharacterized protein</fullName>
    </submittedName>
</protein>
<dbReference type="Proteomes" id="UP000297535">
    <property type="component" value="Unassembled WGS sequence"/>
</dbReference>
<proteinExistence type="predicted"/>
<sequence>MALPSPEPSVEAGDLRSRAIFDRRHLRMTFAGVKGRHRDQTPTVVDRDGLPALLPKSAASRDIRRPQISA</sequence>
<dbReference type="AlphaFoldDB" id="A0A4Z0NUF6"/>